<sequence length="644" mass="71772">MAVRRSARIRNQETQEPVAVPVQQPAAVEAGKTKKRKAPATKTEEDTKSKKQATQSAIGKGRGKTKAKLPPVQSQLSSNDGTLSSLPPEILHMILDNITHKPTIGKLGRASKAYHALMMPRLHKRLAVAAMFHAHISKLIRALEPHLTIAQKKQLKKEGKYKGQQERYSTLLDEHSKPFCADCVRQIVVGVADPGRKHKYIVERYVEEGFKNMTNLEIIETRMLTESMGQSIAALKNLQALRLFASDFRVEAMRPLAKLKNLKHLSLEDHGFSSHAIGDDHVLRSMIQNSTSTLQSLDVAASSYLSNFLEDWEKKVPAVADQSHDLTALKSLALSDLSFDATFIKSLQRAIDFMGLRELKLGHLSEGKHLFFDHLTSLTSSRPTGAGIGLRSLFVKMSKDSYGQTPGQNQADLEAKYRFISSFDTLTALELEDYNQYSDLITTNPGLSDALLQAILKHENLTCLKISYTGVICGCKIPYLSAATVATIIDNLPHLQEFEFAPEEPEIEEIGKVLSRGTNLTSITCFPHLSWADAPQSNEEPGFNILSGIVKGFLSRDADSGSGRFIWEEHYKLKRVSVNYRSWDVASKFGQAAKGMKKAEKIKSDGDGKREVLYRDITGTFPQRIHVGFDPEYEWVERVAKDND</sequence>
<organism evidence="2 3">
    <name type="scientific">Thelonectria olida</name>
    <dbReference type="NCBI Taxonomy" id="1576542"/>
    <lineage>
        <taxon>Eukaryota</taxon>
        <taxon>Fungi</taxon>
        <taxon>Dikarya</taxon>
        <taxon>Ascomycota</taxon>
        <taxon>Pezizomycotina</taxon>
        <taxon>Sordariomycetes</taxon>
        <taxon>Hypocreomycetidae</taxon>
        <taxon>Hypocreales</taxon>
        <taxon>Nectriaceae</taxon>
        <taxon>Thelonectria</taxon>
    </lineage>
</organism>
<dbReference type="AlphaFoldDB" id="A0A9P8W5F9"/>
<proteinExistence type="predicted"/>
<feature type="compositionally biased region" description="Polar residues" evidence="1">
    <location>
        <begin position="72"/>
        <end position="83"/>
    </location>
</feature>
<evidence type="ECO:0000256" key="1">
    <source>
        <dbReference type="SAM" id="MobiDB-lite"/>
    </source>
</evidence>
<reference evidence="2 3" key="1">
    <citation type="journal article" date="2021" name="Nat. Commun.">
        <title>Genetic determinants of endophytism in the Arabidopsis root mycobiome.</title>
        <authorList>
            <person name="Mesny F."/>
            <person name="Miyauchi S."/>
            <person name="Thiergart T."/>
            <person name="Pickel B."/>
            <person name="Atanasova L."/>
            <person name="Karlsson M."/>
            <person name="Huettel B."/>
            <person name="Barry K.W."/>
            <person name="Haridas S."/>
            <person name="Chen C."/>
            <person name="Bauer D."/>
            <person name="Andreopoulos W."/>
            <person name="Pangilinan J."/>
            <person name="LaButti K."/>
            <person name="Riley R."/>
            <person name="Lipzen A."/>
            <person name="Clum A."/>
            <person name="Drula E."/>
            <person name="Henrissat B."/>
            <person name="Kohler A."/>
            <person name="Grigoriev I.V."/>
            <person name="Martin F.M."/>
            <person name="Hacquard S."/>
        </authorList>
    </citation>
    <scope>NUCLEOTIDE SEQUENCE [LARGE SCALE GENOMIC DNA]</scope>
    <source>
        <strain evidence="2 3">MPI-CAGE-CH-0241</strain>
    </source>
</reference>
<dbReference type="Gene3D" id="3.80.10.10">
    <property type="entry name" value="Ribonuclease Inhibitor"/>
    <property type="match status" value="1"/>
</dbReference>
<protein>
    <submittedName>
        <fullName evidence="2">Uncharacterized protein</fullName>
    </submittedName>
</protein>
<keyword evidence="3" id="KW-1185">Reference proteome</keyword>
<comment type="caution">
    <text evidence="2">The sequence shown here is derived from an EMBL/GenBank/DDBJ whole genome shotgun (WGS) entry which is preliminary data.</text>
</comment>
<gene>
    <name evidence="2" type="ORF">B0T10DRAFT_324881</name>
</gene>
<dbReference type="InterPro" id="IPR032675">
    <property type="entry name" value="LRR_dom_sf"/>
</dbReference>
<dbReference type="Proteomes" id="UP000777438">
    <property type="component" value="Unassembled WGS sequence"/>
</dbReference>
<dbReference type="EMBL" id="JAGPYM010000009">
    <property type="protein sequence ID" value="KAH6890672.1"/>
    <property type="molecule type" value="Genomic_DNA"/>
</dbReference>
<dbReference type="OrthoDB" id="5311681at2759"/>
<dbReference type="SUPFAM" id="SSF52047">
    <property type="entry name" value="RNI-like"/>
    <property type="match status" value="1"/>
</dbReference>
<accession>A0A9P8W5F9</accession>
<evidence type="ECO:0000313" key="2">
    <source>
        <dbReference type="EMBL" id="KAH6890672.1"/>
    </source>
</evidence>
<evidence type="ECO:0000313" key="3">
    <source>
        <dbReference type="Proteomes" id="UP000777438"/>
    </source>
</evidence>
<feature type="region of interest" description="Disordered" evidence="1">
    <location>
        <begin position="1"/>
        <end position="83"/>
    </location>
</feature>
<name>A0A9P8W5F9_9HYPO</name>
<feature type="compositionally biased region" description="Low complexity" evidence="1">
    <location>
        <begin position="12"/>
        <end position="30"/>
    </location>
</feature>